<feature type="non-terminal residue" evidence="2">
    <location>
        <position position="76"/>
    </location>
</feature>
<feature type="chain" id="PRO_5012101748" evidence="1">
    <location>
        <begin position="21"/>
        <end position="76"/>
    </location>
</feature>
<dbReference type="AlphaFoldDB" id="A0A1Y3AQF1"/>
<evidence type="ECO:0000256" key="1">
    <source>
        <dbReference type="SAM" id="SignalP"/>
    </source>
</evidence>
<accession>A0A1Y3AQF1</accession>
<name>A0A1Y3AQF1_EURMA</name>
<keyword evidence="1" id="KW-0732">Signal</keyword>
<feature type="signal peptide" evidence="1">
    <location>
        <begin position="1"/>
        <end position="20"/>
    </location>
</feature>
<organism evidence="2 3">
    <name type="scientific">Euroglyphus maynei</name>
    <name type="common">Mayne's house dust mite</name>
    <dbReference type="NCBI Taxonomy" id="6958"/>
    <lineage>
        <taxon>Eukaryota</taxon>
        <taxon>Metazoa</taxon>
        <taxon>Ecdysozoa</taxon>
        <taxon>Arthropoda</taxon>
        <taxon>Chelicerata</taxon>
        <taxon>Arachnida</taxon>
        <taxon>Acari</taxon>
        <taxon>Acariformes</taxon>
        <taxon>Sarcoptiformes</taxon>
        <taxon>Astigmata</taxon>
        <taxon>Psoroptidia</taxon>
        <taxon>Analgoidea</taxon>
        <taxon>Pyroglyphidae</taxon>
        <taxon>Pyroglyphinae</taxon>
        <taxon>Euroglyphus</taxon>
    </lineage>
</organism>
<comment type="caution">
    <text evidence="2">The sequence shown here is derived from an EMBL/GenBank/DDBJ whole genome shotgun (WGS) entry which is preliminary data.</text>
</comment>
<protein>
    <submittedName>
        <fullName evidence="2">Uncharacterized protein</fullName>
    </submittedName>
</protein>
<keyword evidence="3" id="KW-1185">Reference proteome</keyword>
<dbReference type="EMBL" id="MUJZ01066655">
    <property type="protein sequence ID" value="OTF70227.1"/>
    <property type="molecule type" value="Genomic_DNA"/>
</dbReference>
<dbReference type="Proteomes" id="UP000194236">
    <property type="component" value="Unassembled WGS sequence"/>
</dbReference>
<evidence type="ECO:0000313" key="2">
    <source>
        <dbReference type="EMBL" id="OTF70227.1"/>
    </source>
</evidence>
<gene>
    <name evidence="2" type="ORF">BLA29_009206</name>
</gene>
<evidence type="ECO:0000313" key="3">
    <source>
        <dbReference type="Proteomes" id="UP000194236"/>
    </source>
</evidence>
<proteinExistence type="predicted"/>
<reference evidence="2 3" key="1">
    <citation type="submission" date="2017-03" db="EMBL/GenBank/DDBJ databases">
        <title>Genome Survey of Euroglyphus maynei.</title>
        <authorList>
            <person name="Arlian L.G."/>
            <person name="Morgan M.S."/>
            <person name="Rider S.D."/>
        </authorList>
    </citation>
    <scope>NUCLEOTIDE SEQUENCE [LARGE SCALE GENOMIC DNA]</scope>
    <source>
        <strain evidence="2">Arlian Lab</strain>
        <tissue evidence="2">Whole body</tissue>
    </source>
</reference>
<sequence>MNPLFFILLFLAIIIDQSFCSDFEFIHPKIEKFHNNEQLRIKFTAFNQTFILDLIRNYFISDKYHESPTNNHHQTN</sequence>